<dbReference type="Pfam" id="PF00481">
    <property type="entry name" value="PP2C"/>
    <property type="match status" value="1"/>
</dbReference>
<evidence type="ECO:0000313" key="2">
    <source>
        <dbReference type="EMBL" id="EJU04757.1"/>
    </source>
</evidence>
<dbReference type="GeneID" id="63686981"/>
<dbReference type="Proteomes" id="UP000030653">
    <property type="component" value="Unassembled WGS sequence"/>
</dbReference>
<dbReference type="OrthoDB" id="19329at2759"/>
<evidence type="ECO:0000313" key="3">
    <source>
        <dbReference type="Proteomes" id="UP000030653"/>
    </source>
</evidence>
<organism evidence="2 3">
    <name type="scientific">Dacryopinax primogenitus (strain DJM 731)</name>
    <name type="common">Brown rot fungus</name>
    <dbReference type="NCBI Taxonomy" id="1858805"/>
    <lineage>
        <taxon>Eukaryota</taxon>
        <taxon>Fungi</taxon>
        <taxon>Dikarya</taxon>
        <taxon>Basidiomycota</taxon>
        <taxon>Agaricomycotina</taxon>
        <taxon>Dacrymycetes</taxon>
        <taxon>Dacrymycetales</taxon>
        <taxon>Dacrymycetaceae</taxon>
        <taxon>Dacryopinax</taxon>
    </lineage>
</organism>
<dbReference type="SUPFAM" id="SSF81606">
    <property type="entry name" value="PP2C-like"/>
    <property type="match status" value="1"/>
</dbReference>
<evidence type="ECO:0000259" key="1">
    <source>
        <dbReference type="Pfam" id="PF00481"/>
    </source>
</evidence>
<protein>
    <recommendedName>
        <fullName evidence="1">PPM-type phosphatase domain-containing protein</fullName>
    </recommendedName>
</protein>
<dbReference type="RefSeq" id="XP_040631651.1">
    <property type="nucleotide sequence ID" value="XM_040771919.1"/>
</dbReference>
<dbReference type="HOGENOM" id="CLU_2800898_0_0_1"/>
<dbReference type="AlphaFoldDB" id="M5GDR6"/>
<keyword evidence="3" id="KW-1185">Reference proteome</keyword>
<name>M5GDR6_DACPD</name>
<dbReference type="InterPro" id="IPR001932">
    <property type="entry name" value="PPM-type_phosphatase-like_dom"/>
</dbReference>
<feature type="non-terminal residue" evidence="2">
    <location>
        <position position="68"/>
    </location>
</feature>
<dbReference type="EMBL" id="JH795857">
    <property type="protein sequence ID" value="EJU04757.1"/>
    <property type="molecule type" value="Genomic_DNA"/>
</dbReference>
<feature type="domain" description="PPM-type phosphatase" evidence="1">
    <location>
        <begin position="3"/>
        <end position="63"/>
    </location>
</feature>
<reference evidence="2 3" key="1">
    <citation type="journal article" date="2012" name="Science">
        <title>The Paleozoic origin of enzymatic lignin decomposition reconstructed from 31 fungal genomes.</title>
        <authorList>
            <person name="Floudas D."/>
            <person name="Binder M."/>
            <person name="Riley R."/>
            <person name="Barry K."/>
            <person name="Blanchette R.A."/>
            <person name="Henrissat B."/>
            <person name="Martinez A.T."/>
            <person name="Otillar R."/>
            <person name="Spatafora J.W."/>
            <person name="Yadav J.S."/>
            <person name="Aerts A."/>
            <person name="Benoit I."/>
            <person name="Boyd A."/>
            <person name="Carlson A."/>
            <person name="Copeland A."/>
            <person name="Coutinho P.M."/>
            <person name="de Vries R.P."/>
            <person name="Ferreira P."/>
            <person name="Findley K."/>
            <person name="Foster B."/>
            <person name="Gaskell J."/>
            <person name="Glotzer D."/>
            <person name="Gorecki P."/>
            <person name="Heitman J."/>
            <person name="Hesse C."/>
            <person name="Hori C."/>
            <person name="Igarashi K."/>
            <person name="Jurgens J.A."/>
            <person name="Kallen N."/>
            <person name="Kersten P."/>
            <person name="Kohler A."/>
            <person name="Kuees U."/>
            <person name="Kumar T.K.A."/>
            <person name="Kuo A."/>
            <person name="LaButti K."/>
            <person name="Larrondo L.F."/>
            <person name="Lindquist E."/>
            <person name="Ling A."/>
            <person name="Lombard V."/>
            <person name="Lucas S."/>
            <person name="Lundell T."/>
            <person name="Martin R."/>
            <person name="McLaughlin D.J."/>
            <person name="Morgenstern I."/>
            <person name="Morin E."/>
            <person name="Murat C."/>
            <person name="Nagy L.G."/>
            <person name="Nolan M."/>
            <person name="Ohm R.A."/>
            <person name="Patyshakuliyeva A."/>
            <person name="Rokas A."/>
            <person name="Ruiz-Duenas F.J."/>
            <person name="Sabat G."/>
            <person name="Salamov A."/>
            <person name="Samejima M."/>
            <person name="Schmutz J."/>
            <person name="Slot J.C."/>
            <person name="St John F."/>
            <person name="Stenlid J."/>
            <person name="Sun H."/>
            <person name="Sun S."/>
            <person name="Syed K."/>
            <person name="Tsang A."/>
            <person name="Wiebenga A."/>
            <person name="Young D."/>
            <person name="Pisabarro A."/>
            <person name="Eastwood D.C."/>
            <person name="Martin F."/>
            <person name="Cullen D."/>
            <person name="Grigoriev I.V."/>
            <person name="Hibbett D.S."/>
        </authorList>
    </citation>
    <scope>NUCLEOTIDE SEQUENCE [LARGE SCALE GENOMIC DNA]</scope>
    <source>
        <strain evidence="2 3">DJM-731 SS1</strain>
    </source>
</reference>
<gene>
    <name evidence="2" type="ORF">DACRYDRAFT_20389</name>
</gene>
<dbReference type="InterPro" id="IPR036457">
    <property type="entry name" value="PPM-type-like_dom_sf"/>
</dbReference>
<sequence>MAAVLIRVATQDLWVANLGDCLVVKGHDRGGDPSGSWDVGRLTEEHNTHNANEVKRIQDAHPGESCIF</sequence>
<proteinExistence type="predicted"/>
<dbReference type="Gene3D" id="3.60.40.10">
    <property type="entry name" value="PPM-type phosphatase domain"/>
    <property type="match status" value="1"/>
</dbReference>
<accession>M5GDR6</accession>